<reference evidence="2 3" key="1">
    <citation type="journal article" date="2013" name="Curr. Biol.">
        <title>The Genome of the Foraminiferan Reticulomyxa filosa.</title>
        <authorList>
            <person name="Glockner G."/>
            <person name="Hulsmann N."/>
            <person name="Schleicher M."/>
            <person name="Noegel A.A."/>
            <person name="Eichinger L."/>
            <person name="Gallinger C."/>
            <person name="Pawlowski J."/>
            <person name="Sierra R."/>
            <person name="Euteneuer U."/>
            <person name="Pillet L."/>
            <person name="Moustafa A."/>
            <person name="Platzer M."/>
            <person name="Groth M."/>
            <person name="Szafranski K."/>
            <person name="Schliwa M."/>
        </authorList>
    </citation>
    <scope>NUCLEOTIDE SEQUENCE [LARGE SCALE GENOMIC DNA]</scope>
</reference>
<dbReference type="OrthoDB" id="194468at2759"/>
<dbReference type="EMBL" id="ASPP01027282">
    <property type="protein sequence ID" value="ETO06286.1"/>
    <property type="molecule type" value="Genomic_DNA"/>
</dbReference>
<dbReference type="PANTHER" id="PTHR47455">
    <property type="entry name" value="ADENYLYL CYCLASE BETA"/>
    <property type="match status" value="1"/>
</dbReference>
<gene>
    <name evidence="2" type="ORF">RFI_31113</name>
</gene>
<evidence type="ECO:0000259" key="1">
    <source>
        <dbReference type="PROSITE" id="PS50125"/>
    </source>
</evidence>
<organism evidence="2 3">
    <name type="scientific">Reticulomyxa filosa</name>
    <dbReference type="NCBI Taxonomy" id="46433"/>
    <lineage>
        <taxon>Eukaryota</taxon>
        <taxon>Sar</taxon>
        <taxon>Rhizaria</taxon>
        <taxon>Retaria</taxon>
        <taxon>Foraminifera</taxon>
        <taxon>Monothalamids</taxon>
        <taxon>Reticulomyxidae</taxon>
        <taxon>Reticulomyxa</taxon>
    </lineage>
</organism>
<sequence>MKSKKIGVHITTFTFVVYIQKTNKQTRFYVLLWGDGGVRTVRKIISFGGDVVKFAGDALLCVWPPDPTLFNDLEKQKKDLEQLTLLATKCALDIQIEYGVMKLAGAKITENSKKKNGMEELELKVKLGIGVGKCSLLIVGGNLGRCEYLVCGDALMQAFRCEADCLPKQVVVSKQAQEILGDLCQWKSIPTSEVGNVLVTWADSVRREHFDRLNVTPQLANKMKGYIPSAIRPHLDMPSTLWTGELREVTVLFISLPFDAKRLIDLDKDYNTNILSTVQKNIHVLQDVIYKYQGSLNKFLVDDKGSTVMAVFGLPPVAHNNDPTRAVLAALELQRRFTRLTKHSTAALGLASGIVFSGLIGGTTGSRREYTVLGNQVNLAARLMSLAKKNSVRLGG</sequence>
<protein>
    <recommendedName>
        <fullName evidence="1">Guanylate cyclase domain-containing protein</fullName>
    </recommendedName>
</protein>
<dbReference type="InterPro" id="IPR029787">
    <property type="entry name" value="Nucleotide_cyclase"/>
</dbReference>
<proteinExistence type="predicted"/>
<dbReference type="PANTHER" id="PTHR47455:SF1">
    <property type="entry name" value="GUANYLATE CYCLASE DOMAIN-CONTAINING PROTEIN"/>
    <property type="match status" value="1"/>
</dbReference>
<accession>X6LY51</accession>
<dbReference type="InterPro" id="IPR001054">
    <property type="entry name" value="A/G_cyclase"/>
</dbReference>
<feature type="domain" description="Guanylate cyclase" evidence="1">
    <location>
        <begin position="250"/>
        <end position="384"/>
    </location>
</feature>
<comment type="caution">
    <text evidence="2">The sequence shown here is derived from an EMBL/GenBank/DDBJ whole genome shotgun (WGS) entry which is preliminary data.</text>
</comment>
<dbReference type="Proteomes" id="UP000023152">
    <property type="component" value="Unassembled WGS sequence"/>
</dbReference>
<dbReference type="Gene3D" id="3.30.70.1230">
    <property type="entry name" value="Nucleotide cyclase"/>
    <property type="match status" value="2"/>
</dbReference>
<dbReference type="AlphaFoldDB" id="X6LY51"/>
<dbReference type="GO" id="GO:0009190">
    <property type="term" value="P:cyclic nucleotide biosynthetic process"/>
    <property type="evidence" value="ECO:0007669"/>
    <property type="project" value="InterPro"/>
</dbReference>
<dbReference type="Pfam" id="PF00211">
    <property type="entry name" value="Guanylate_cyc"/>
    <property type="match status" value="1"/>
</dbReference>
<dbReference type="GO" id="GO:0035556">
    <property type="term" value="P:intracellular signal transduction"/>
    <property type="evidence" value="ECO:0007669"/>
    <property type="project" value="InterPro"/>
</dbReference>
<dbReference type="PROSITE" id="PS50125">
    <property type="entry name" value="GUANYLATE_CYCLASE_2"/>
    <property type="match status" value="1"/>
</dbReference>
<dbReference type="SUPFAM" id="SSF55073">
    <property type="entry name" value="Nucleotide cyclase"/>
    <property type="match status" value="2"/>
</dbReference>
<name>X6LY51_RETFI</name>
<evidence type="ECO:0000313" key="3">
    <source>
        <dbReference type="Proteomes" id="UP000023152"/>
    </source>
</evidence>
<keyword evidence="3" id="KW-1185">Reference proteome</keyword>
<dbReference type="CDD" id="cd07302">
    <property type="entry name" value="CHD"/>
    <property type="match status" value="1"/>
</dbReference>
<evidence type="ECO:0000313" key="2">
    <source>
        <dbReference type="EMBL" id="ETO06286.1"/>
    </source>
</evidence>